<dbReference type="OrthoDB" id="9760324at2"/>
<evidence type="ECO:0000256" key="1">
    <source>
        <dbReference type="ARBA" id="ARBA00023121"/>
    </source>
</evidence>
<organism evidence="3 4">
    <name type="scientific">Corynebacterium choanae</name>
    <dbReference type="NCBI Taxonomy" id="1862358"/>
    <lineage>
        <taxon>Bacteria</taxon>
        <taxon>Bacillati</taxon>
        <taxon>Actinomycetota</taxon>
        <taxon>Actinomycetes</taxon>
        <taxon>Mycobacteriales</taxon>
        <taxon>Corynebacteriaceae</taxon>
        <taxon>Corynebacterium</taxon>
    </lineage>
</organism>
<dbReference type="PROSITE" id="PS51482">
    <property type="entry name" value="DEGV"/>
    <property type="match status" value="1"/>
</dbReference>
<dbReference type="PANTHER" id="PTHR33434:SF2">
    <property type="entry name" value="FATTY ACID-BINDING PROTEIN TM_1468"/>
    <property type="match status" value="1"/>
</dbReference>
<dbReference type="Gene3D" id="3.40.50.10170">
    <property type="match status" value="2"/>
</dbReference>
<dbReference type="KEGG" id="ccho:CCHOA_08580"/>
<sequence length="329" mass="33938">MPVRIVTDSSSNLSPEVAQAHDIVVLPLHTMSQGAAKTTAGLTALELVACYARQLERGGDEGVVAIHLSKELSSTWANAVTAAGVFDDLVAVLDTSAIGMHLGLAAIAAAKEAQKGGDLVACRNAATAVLQRCFLFLYVHKIDDLRKSGRLSAATTLMSTALAIRPILTLQDGKLEVAAKTRTQAKGIDKLVGMVVHKAGEYPATVWVQHFQAAEAASTLAEQLQLALPADSEISVVGLDPALAVHAGPGSLAVTVMCASQAQPPSENLPAAPVKKSSSKAADFLQLLKQDGSAAKHTAHSSGGGDSDEDNSEAEADDSAQSVHENGEG</sequence>
<proteinExistence type="predicted"/>
<keyword evidence="4" id="KW-1185">Reference proteome</keyword>
<dbReference type="Proteomes" id="UP000269019">
    <property type="component" value="Chromosome"/>
</dbReference>
<dbReference type="EMBL" id="CP033896">
    <property type="protein sequence ID" value="AZA14105.1"/>
    <property type="molecule type" value="Genomic_DNA"/>
</dbReference>
<dbReference type="PANTHER" id="PTHR33434">
    <property type="entry name" value="DEGV DOMAIN-CONTAINING PROTEIN DR_1986-RELATED"/>
    <property type="match status" value="1"/>
</dbReference>
<feature type="compositionally biased region" description="Acidic residues" evidence="2">
    <location>
        <begin position="306"/>
        <end position="318"/>
    </location>
</feature>
<dbReference type="InterPro" id="IPR043168">
    <property type="entry name" value="DegV_C"/>
</dbReference>
<dbReference type="Pfam" id="PF02645">
    <property type="entry name" value="DegV"/>
    <property type="match status" value="1"/>
</dbReference>
<dbReference type="NCBIfam" id="TIGR00762">
    <property type="entry name" value="DegV"/>
    <property type="match status" value="1"/>
</dbReference>
<protein>
    <submittedName>
        <fullName evidence="3">DegV domain-containing protein</fullName>
    </submittedName>
</protein>
<accession>A0A3G6J7L7</accession>
<name>A0A3G6J7L7_9CORY</name>
<dbReference type="GO" id="GO:0008289">
    <property type="term" value="F:lipid binding"/>
    <property type="evidence" value="ECO:0007669"/>
    <property type="project" value="UniProtKB-KW"/>
</dbReference>
<dbReference type="Gene3D" id="3.30.1180.10">
    <property type="match status" value="1"/>
</dbReference>
<evidence type="ECO:0000256" key="2">
    <source>
        <dbReference type="SAM" id="MobiDB-lite"/>
    </source>
</evidence>
<dbReference type="InterPro" id="IPR003797">
    <property type="entry name" value="DegV"/>
</dbReference>
<keyword evidence="1" id="KW-0446">Lipid-binding</keyword>
<dbReference type="AlphaFoldDB" id="A0A3G6J7L7"/>
<reference evidence="3 4" key="1">
    <citation type="submission" date="2018-11" db="EMBL/GenBank/DDBJ databases">
        <authorList>
            <person name="Kleinhagauer T."/>
            <person name="Glaeser S.P."/>
            <person name="Spergser J."/>
            <person name="Ruckert C."/>
            <person name="Kaempfer P."/>
            <person name="Busse H.-J."/>
        </authorList>
    </citation>
    <scope>NUCLEOTIDE SEQUENCE [LARGE SCALE GENOMIC DNA]</scope>
    <source>
        <strain evidence="3 4">200CH</strain>
    </source>
</reference>
<gene>
    <name evidence="3" type="ORF">CCHOA_08580</name>
</gene>
<dbReference type="SUPFAM" id="SSF82549">
    <property type="entry name" value="DAK1/DegV-like"/>
    <property type="match status" value="1"/>
</dbReference>
<dbReference type="InterPro" id="IPR050270">
    <property type="entry name" value="DegV_domain_contain"/>
</dbReference>
<evidence type="ECO:0000313" key="4">
    <source>
        <dbReference type="Proteomes" id="UP000269019"/>
    </source>
</evidence>
<feature type="region of interest" description="Disordered" evidence="2">
    <location>
        <begin position="289"/>
        <end position="329"/>
    </location>
</feature>
<evidence type="ECO:0000313" key="3">
    <source>
        <dbReference type="EMBL" id="AZA14105.1"/>
    </source>
</evidence>